<dbReference type="InterPro" id="IPR029044">
    <property type="entry name" value="Nucleotide-diphossugar_trans"/>
</dbReference>
<dbReference type="GO" id="GO:0006048">
    <property type="term" value="P:UDP-N-acetylglucosamine biosynthetic process"/>
    <property type="evidence" value="ECO:0007669"/>
    <property type="project" value="TreeGrafter"/>
</dbReference>
<comment type="caution">
    <text evidence="1">The sequence shown here is derived from an EMBL/GenBank/DDBJ whole genome shotgun (WGS) entry which is preliminary data.</text>
</comment>
<accession>A0A812LLD2</accession>
<keyword evidence="2" id="KW-1185">Reference proteome</keyword>
<evidence type="ECO:0000313" key="1">
    <source>
        <dbReference type="EMBL" id="CAE7248513.1"/>
    </source>
</evidence>
<name>A0A812LLD2_SYMPI</name>
<dbReference type="EMBL" id="CAJNIZ010006269">
    <property type="protein sequence ID" value="CAE7248513.1"/>
    <property type="molecule type" value="Genomic_DNA"/>
</dbReference>
<dbReference type="PANTHER" id="PTHR11952:SF9">
    <property type="entry name" value="UDP-SUGAR PYROPHOSPHORYLASE"/>
    <property type="match status" value="1"/>
</dbReference>
<dbReference type="Gene3D" id="3.90.550.10">
    <property type="entry name" value="Spore Coat Polysaccharide Biosynthesis Protein SpsA, Chain A"/>
    <property type="match status" value="1"/>
</dbReference>
<dbReference type="OrthoDB" id="532420at2759"/>
<dbReference type="GO" id="GO:0003977">
    <property type="term" value="F:UDP-N-acetylglucosamine diphosphorylase activity"/>
    <property type="evidence" value="ECO:0007669"/>
    <property type="project" value="TreeGrafter"/>
</dbReference>
<evidence type="ECO:0000313" key="2">
    <source>
        <dbReference type="Proteomes" id="UP000649617"/>
    </source>
</evidence>
<dbReference type="Proteomes" id="UP000649617">
    <property type="component" value="Unassembled WGS sequence"/>
</dbReference>
<proteinExistence type="predicted"/>
<dbReference type="SUPFAM" id="SSF53448">
    <property type="entry name" value="Nucleotide-diphospho-sugar transferases"/>
    <property type="match status" value="1"/>
</dbReference>
<dbReference type="InterPro" id="IPR039741">
    <property type="entry name" value="UDP-sugar_pyrophosphorylase"/>
</dbReference>
<protein>
    <submittedName>
        <fullName evidence="1">USP protein</fullName>
    </submittedName>
</protein>
<dbReference type="PANTHER" id="PTHR11952">
    <property type="entry name" value="UDP- GLUCOSE PYROPHOSPHORYLASE"/>
    <property type="match status" value="1"/>
</dbReference>
<gene>
    <name evidence="1" type="primary">USP</name>
    <name evidence="1" type="ORF">SPIL2461_LOCUS4652</name>
</gene>
<dbReference type="Gene3D" id="2.160.10.30">
    <property type="match status" value="1"/>
</dbReference>
<reference evidence="1" key="1">
    <citation type="submission" date="2021-02" db="EMBL/GenBank/DDBJ databases">
        <authorList>
            <person name="Dougan E. K."/>
            <person name="Rhodes N."/>
            <person name="Thang M."/>
            <person name="Chan C."/>
        </authorList>
    </citation>
    <scope>NUCLEOTIDE SEQUENCE</scope>
</reference>
<dbReference type="AlphaFoldDB" id="A0A812LLD2"/>
<organism evidence="1 2">
    <name type="scientific">Symbiodinium pilosum</name>
    <name type="common">Dinoflagellate</name>
    <dbReference type="NCBI Taxonomy" id="2952"/>
    <lineage>
        <taxon>Eukaryota</taxon>
        <taxon>Sar</taxon>
        <taxon>Alveolata</taxon>
        <taxon>Dinophyceae</taxon>
        <taxon>Suessiales</taxon>
        <taxon>Symbiodiniaceae</taxon>
        <taxon>Symbiodinium</taxon>
    </lineage>
</organism>
<sequence>MPEFINPKYADATRTSFKSPTRLECMMQDYAKLLPTEAKVGFTRYPLEFGYFPCKNDIVTAARLAAEGTPPHGAASAEAAVYHANCELLRILGANVAAPSERRWRGGPQLMGPAVVLWPDFAPSLAELCKKLPCPEKISIASGSSLELRGSGLAIEHLNLEGALRVVAGPGVTLCIRELTIRNRGREFVALSDAEQDGEAPEELRIRGYRC</sequence>